<dbReference type="STRING" id="1858805.M5FSZ1"/>
<organism evidence="1 2">
    <name type="scientific">Dacryopinax primogenitus (strain DJM 731)</name>
    <name type="common">Brown rot fungus</name>
    <dbReference type="NCBI Taxonomy" id="1858805"/>
    <lineage>
        <taxon>Eukaryota</taxon>
        <taxon>Fungi</taxon>
        <taxon>Dikarya</taxon>
        <taxon>Basidiomycota</taxon>
        <taxon>Agaricomycotina</taxon>
        <taxon>Dacrymycetes</taxon>
        <taxon>Dacrymycetales</taxon>
        <taxon>Dacrymycetaceae</taxon>
        <taxon>Dacryopinax</taxon>
    </lineage>
</organism>
<dbReference type="GeneID" id="63692423"/>
<evidence type="ECO:0000313" key="1">
    <source>
        <dbReference type="EMBL" id="EJT99088.1"/>
    </source>
</evidence>
<dbReference type="RefSeq" id="XP_040625986.1">
    <property type="nucleotide sequence ID" value="XM_040777361.1"/>
</dbReference>
<sequence>MQAYGMRLDASSPGQSLISLMLGSSPPLVTEWPSSFEYGLNLPELGCSGPSGSWPKWTGISLISGCQFSCPSVLDFTPLTYFLLKLNRTADAIHLLSRYARGEGTTTNFDALRKAAVALSPWKMIFRKLFVSQAAPADIIKTLVLAADLQVPRLDVLCEKVMHHFLQCNPKPTSDFELCWKLMTQ</sequence>
<proteinExistence type="predicted"/>
<evidence type="ECO:0000313" key="2">
    <source>
        <dbReference type="Proteomes" id="UP000030653"/>
    </source>
</evidence>
<keyword evidence="2" id="KW-1185">Reference proteome</keyword>
<protein>
    <recommendedName>
        <fullName evidence="3">BTB domain-containing protein</fullName>
    </recommendedName>
</protein>
<reference evidence="1 2" key="1">
    <citation type="journal article" date="2012" name="Science">
        <title>The Paleozoic origin of enzymatic lignin decomposition reconstructed from 31 fungal genomes.</title>
        <authorList>
            <person name="Floudas D."/>
            <person name="Binder M."/>
            <person name="Riley R."/>
            <person name="Barry K."/>
            <person name="Blanchette R.A."/>
            <person name="Henrissat B."/>
            <person name="Martinez A.T."/>
            <person name="Otillar R."/>
            <person name="Spatafora J.W."/>
            <person name="Yadav J.S."/>
            <person name="Aerts A."/>
            <person name="Benoit I."/>
            <person name="Boyd A."/>
            <person name="Carlson A."/>
            <person name="Copeland A."/>
            <person name="Coutinho P.M."/>
            <person name="de Vries R.P."/>
            <person name="Ferreira P."/>
            <person name="Findley K."/>
            <person name="Foster B."/>
            <person name="Gaskell J."/>
            <person name="Glotzer D."/>
            <person name="Gorecki P."/>
            <person name="Heitman J."/>
            <person name="Hesse C."/>
            <person name="Hori C."/>
            <person name="Igarashi K."/>
            <person name="Jurgens J.A."/>
            <person name="Kallen N."/>
            <person name="Kersten P."/>
            <person name="Kohler A."/>
            <person name="Kuees U."/>
            <person name="Kumar T.K.A."/>
            <person name="Kuo A."/>
            <person name="LaButti K."/>
            <person name="Larrondo L.F."/>
            <person name="Lindquist E."/>
            <person name="Ling A."/>
            <person name="Lombard V."/>
            <person name="Lucas S."/>
            <person name="Lundell T."/>
            <person name="Martin R."/>
            <person name="McLaughlin D.J."/>
            <person name="Morgenstern I."/>
            <person name="Morin E."/>
            <person name="Murat C."/>
            <person name="Nagy L.G."/>
            <person name="Nolan M."/>
            <person name="Ohm R.A."/>
            <person name="Patyshakuliyeva A."/>
            <person name="Rokas A."/>
            <person name="Ruiz-Duenas F.J."/>
            <person name="Sabat G."/>
            <person name="Salamov A."/>
            <person name="Samejima M."/>
            <person name="Schmutz J."/>
            <person name="Slot J.C."/>
            <person name="St John F."/>
            <person name="Stenlid J."/>
            <person name="Sun H."/>
            <person name="Sun S."/>
            <person name="Syed K."/>
            <person name="Tsang A."/>
            <person name="Wiebenga A."/>
            <person name="Young D."/>
            <person name="Pisabarro A."/>
            <person name="Eastwood D.C."/>
            <person name="Martin F."/>
            <person name="Cullen D."/>
            <person name="Grigoriev I.V."/>
            <person name="Hibbett D.S."/>
        </authorList>
    </citation>
    <scope>NUCLEOTIDE SEQUENCE [LARGE SCALE GENOMIC DNA]</scope>
    <source>
        <strain evidence="1 2">DJM-731 SS1</strain>
    </source>
</reference>
<dbReference type="OrthoDB" id="3424618at2759"/>
<dbReference type="EMBL" id="JH795871">
    <property type="protein sequence ID" value="EJT99088.1"/>
    <property type="molecule type" value="Genomic_DNA"/>
</dbReference>
<dbReference type="Proteomes" id="UP000030653">
    <property type="component" value="Unassembled WGS sequence"/>
</dbReference>
<dbReference type="HOGENOM" id="CLU_1461264_0_0_1"/>
<dbReference type="AlphaFoldDB" id="M5FSZ1"/>
<name>M5FSZ1_DACPD</name>
<gene>
    <name evidence="1" type="ORF">DACRYDRAFT_96341</name>
</gene>
<evidence type="ECO:0008006" key="3">
    <source>
        <dbReference type="Google" id="ProtNLM"/>
    </source>
</evidence>
<accession>M5FSZ1</accession>